<feature type="region of interest" description="Disordered" evidence="1">
    <location>
        <begin position="14"/>
        <end position="44"/>
    </location>
</feature>
<reference evidence="2 3" key="1">
    <citation type="submission" date="2017-01" db="EMBL/GenBank/DDBJ databases">
        <title>Genome sequence of Rhodoferax antarcticus ANT.BR, a psychrophilic purple nonsulfur bacterium from an Antarctic microbial mat.</title>
        <authorList>
            <person name="Baker J."/>
            <person name="Riester C."/>
            <person name="Skinner B."/>
            <person name="Newell A."/>
            <person name="Swingley W."/>
            <person name="Madigan M."/>
            <person name="Jung D."/>
            <person name="Asao M."/>
            <person name="Chen M."/>
            <person name="Loughlin P."/>
            <person name="Pan H."/>
            <person name="Lin S."/>
            <person name="Li N."/>
            <person name="Shaw J."/>
            <person name="Prado M."/>
            <person name="Sherman C."/>
            <person name="Li X."/>
            <person name="Tang J."/>
            <person name="Blankenship R."/>
            <person name="Zhao T."/>
            <person name="Touchman J."/>
            <person name="Sattley M."/>
        </authorList>
    </citation>
    <scope>NUCLEOTIDE SEQUENCE [LARGE SCALE GENOMIC DNA]</scope>
    <source>
        <strain evidence="2 3">ANT.BR</strain>
    </source>
</reference>
<dbReference type="Proteomes" id="UP000185911">
    <property type="component" value="Unassembled WGS sequence"/>
</dbReference>
<gene>
    <name evidence="2" type="ORF">BLL52_2476</name>
</gene>
<proteinExistence type="predicted"/>
<evidence type="ECO:0000313" key="3">
    <source>
        <dbReference type="Proteomes" id="UP000185911"/>
    </source>
</evidence>
<comment type="caution">
    <text evidence="2">The sequence shown here is derived from an EMBL/GenBank/DDBJ whole genome shotgun (WGS) entry which is preliminary data.</text>
</comment>
<dbReference type="AlphaFoldDB" id="A0A1Q8YE55"/>
<keyword evidence="3" id="KW-1185">Reference proteome</keyword>
<organism evidence="2 3">
    <name type="scientific">Rhodoferax antarcticus ANT.BR</name>
    <dbReference type="NCBI Taxonomy" id="1111071"/>
    <lineage>
        <taxon>Bacteria</taxon>
        <taxon>Pseudomonadati</taxon>
        <taxon>Pseudomonadota</taxon>
        <taxon>Betaproteobacteria</taxon>
        <taxon>Burkholderiales</taxon>
        <taxon>Comamonadaceae</taxon>
        <taxon>Rhodoferax</taxon>
    </lineage>
</organism>
<name>A0A1Q8YE55_9BURK</name>
<accession>A0A1Q8YE55</accession>
<evidence type="ECO:0000256" key="1">
    <source>
        <dbReference type="SAM" id="MobiDB-lite"/>
    </source>
</evidence>
<evidence type="ECO:0000313" key="2">
    <source>
        <dbReference type="EMBL" id="OLP06245.1"/>
    </source>
</evidence>
<protein>
    <submittedName>
        <fullName evidence="2">Uncharacterized protein</fullName>
    </submittedName>
</protein>
<dbReference type="EMBL" id="MSYM01000013">
    <property type="protein sequence ID" value="OLP06245.1"/>
    <property type="molecule type" value="Genomic_DNA"/>
</dbReference>
<sequence length="44" mass="4776">MFWERFGATRQAGPWGGFGWPAELDKPGIGAAKTARQPTLSART</sequence>